<evidence type="ECO:0000256" key="2">
    <source>
        <dbReference type="ARBA" id="ARBA00022670"/>
    </source>
</evidence>
<dbReference type="RefSeq" id="WP_237170702.1">
    <property type="nucleotide sequence ID" value="NZ_CP019082.1"/>
</dbReference>
<keyword evidence="8" id="KW-1185">Reference proteome</keyword>
<dbReference type="Proteomes" id="UP000186309">
    <property type="component" value="Chromosome"/>
</dbReference>
<keyword evidence="2" id="KW-0645">Protease</keyword>
<accession>A0A1U7CJB6</accession>
<dbReference type="PROSITE" id="PS51257">
    <property type="entry name" value="PROKAR_LIPOPROTEIN"/>
    <property type="match status" value="1"/>
</dbReference>
<proteinExistence type="inferred from homology"/>
<organism evidence="7 8">
    <name type="scientific">Paludisphaera borealis</name>
    <dbReference type="NCBI Taxonomy" id="1387353"/>
    <lineage>
        <taxon>Bacteria</taxon>
        <taxon>Pseudomonadati</taxon>
        <taxon>Planctomycetota</taxon>
        <taxon>Planctomycetia</taxon>
        <taxon>Isosphaerales</taxon>
        <taxon>Isosphaeraceae</taxon>
        <taxon>Paludisphaera</taxon>
    </lineage>
</organism>
<dbReference type="KEGG" id="pbor:BSF38_00386"/>
<dbReference type="AlphaFoldDB" id="A0A1U7CJB6"/>
<protein>
    <submittedName>
        <fullName evidence="7">Signal peptide peptidase SppA</fullName>
        <ecNumber evidence="7">3.4.21.-</ecNumber>
    </submittedName>
</protein>
<keyword evidence="5" id="KW-1133">Transmembrane helix</keyword>
<dbReference type="Gene3D" id="6.20.330.10">
    <property type="match status" value="1"/>
</dbReference>
<dbReference type="NCBIfam" id="TIGR00706">
    <property type="entry name" value="SppA_dom"/>
    <property type="match status" value="1"/>
</dbReference>
<dbReference type="STRING" id="1387353.BSF38_00386"/>
<evidence type="ECO:0000256" key="3">
    <source>
        <dbReference type="ARBA" id="ARBA00022801"/>
    </source>
</evidence>
<evidence type="ECO:0000256" key="5">
    <source>
        <dbReference type="SAM" id="Phobius"/>
    </source>
</evidence>
<sequence length="369" mass="39053">MGRVYSHNRHSSAWLTLLIVVMLTFVSGCHHAIPIVGQFQGAAQVDARADVRGEMAVKLPAAIDPGPMVVATVEASPSGDSSHRVAVIDVDGLILNQNVEGIYDSGENPVAGFREKLEAAAGDAKVVAVVLRIHSPGGGVTACDILADELGRFKAATHKPVVACLMDVAASGAYYLAVGADRIVAHPTTLTGGVGAIFNHVNLEDAMAQLNVTVEPIKSGPLIDMGSVTKPLDPQSREILVEMADGFRQRFLGRIAQLRPVVSDADLKAISDGRILAAPKALSLHLVDQIGYLPDAVGEARRLAGAPGAEVVLYHRDGAPARSLYAIAPKPPRMGEVLPFSYPGLDRAKLPTFLYLWQPDPTLPRTTAR</sequence>
<dbReference type="GO" id="GO:0008236">
    <property type="term" value="F:serine-type peptidase activity"/>
    <property type="evidence" value="ECO:0007669"/>
    <property type="project" value="UniProtKB-KW"/>
</dbReference>
<feature type="domain" description="Peptidase S49" evidence="6">
    <location>
        <begin position="156"/>
        <end position="305"/>
    </location>
</feature>
<reference evidence="8" key="1">
    <citation type="submission" date="2016-12" db="EMBL/GenBank/DDBJ databases">
        <title>Comparative genomics of four Isosphaeraceae planctomycetes: a common pool of plasmids and glycoside hydrolase genes.</title>
        <authorList>
            <person name="Ivanova A."/>
        </authorList>
    </citation>
    <scope>NUCLEOTIDE SEQUENCE [LARGE SCALE GENOMIC DNA]</scope>
    <source>
        <strain evidence="8">PX4</strain>
    </source>
</reference>
<dbReference type="Pfam" id="PF01343">
    <property type="entry name" value="Peptidase_S49"/>
    <property type="match status" value="1"/>
</dbReference>
<dbReference type="InterPro" id="IPR002142">
    <property type="entry name" value="Peptidase_S49"/>
</dbReference>
<dbReference type="InterPro" id="IPR029045">
    <property type="entry name" value="ClpP/crotonase-like_dom_sf"/>
</dbReference>
<evidence type="ECO:0000313" key="7">
    <source>
        <dbReference type="EMBL" id="APW58973.1"/>
    </source>
</evidence>
<dbReference type="SUPFAM" id="SSF52096">
    <property type="entry name" value="ClpP/crotonase"/>
    <property type="match status" value="1"/>
</dbReference>
<evidence type="ECO:0000313" key="8">
    <source>
        <dbReference type="Proteomes" id="UP000186309"/>
    </source>
</evidence>
<dbReference type="PANTHER" id="PTHR42987:SF4">
    <property type="entry name" value="PROTEASE SOHB-RELATED"/>
    <property type="match status" value="1"/>
</dbReference>
<evidence type="ECO:0000256" key="1">
    <source>
        <dbReference type="ARBA" id="ARBA00008683"/>
    </source>
</evidence>
<dbReference type="PANTHER" id="PTHR42987">
    <property type="entry name" value="PEPTIDASE S49"/>
    <property type="match status" value="1"/>
</dbReference>
<dbReference type="GO" id="GO:0006508">
    <property type="term" value="P:proteolysis"/>
    <property type="evidence" value="ECO:0007669"/>
    <property type="project" value="UniProtKB-KW"/>
</dbReference>
<dbReference type="EMBL" id="CP019082">
    <property type="protein sequence ID" value="APW58973.1"/>
    <property type="molecule type" value="Genomic_DNA"/>
</dbReference>
<keyword evidence="5" id="KW-0812">Transmembrane</keyword>
<dbReference type="CDD" id="cd07023">
    <property type="entry name" value="S49_Sppa_N_C"/>
    <property type="match status" value="1"/>
</dbReference>
<keyword evidence="4" id="KW-0720">Serine protease</keyword>
<dbReference type="EC" id="3.4.21.-" evidence="7"/>
<dbReference type="Gene3D" id="3.90.226.10">
    <property type="entry name" value="2-enoyl-CoA Hydratase, Chain A, domain 1"/>
    <property type="match status" value="1"/>
</dbReference>
<gene>
    <name evidence="7" type="primary">sppA_1</name>
    <name evidence="7" type="ORF">BSF38_00386</name>
</gene>
<keyword evidence="5" id="KW-0472">Membrane</keyword>
<evidence type="ECO:0000259" key="6">
    <source>
        <dbReference type="Pfam" id="PF01343"/>
    </source>
</evidence>
<keyword evidence="3 7" id="KW-0378">Hydrolase</keyword>
<dbReference type="InterPro" id="IPR047272">
    <property type="entry name" value="S49_SppA_C"/>
</dbReference>
<evidence type="ECO:0000256" key="4">
    <source>
        <dbReference type="ARBA" id="ARBA00022825"/>
    </source>
</evidence>
<feature type="transmembrane region" description="Helical" evidence="5">
    <location>
        <begin position="12"/>
        <end position="33"/>
    </location>
</feature>
<dbReference type="InterPro" id="IPR004635">
    <property type="entry name" value="Pept_S49_SppA"/>
</dbReference>
<name>A0A1U7CJB6_9BACT</name>
<comment type="similarity">
    <text evidence="1">Belongs to the peptidase S49 family.</text>
</comment>